<dbReference type="GO" id="GO:0009279">
    <property type="term" value="C:cell outer membrane"/>
    <property type="evidence" value="ECO:0007669"/>
    <property type="project" value="UniProtKB-SubCell"/>
</dbReference>
<dbReference type="EMBL" id="FUZU01000003">
    <property type="protein sequence ID" value="SKC83398.1"/>
    <property type="molecule type" value="Genomic_DNA"/>
</dbReference>
<evidence type="ECO:0000256" key="2">
    <source>
        <dbReference type="ARBA" id="ARBA00007613"/>
    </source>
</evidence>
<dbReference type="RefSeq" id="WP_079689301.1">
    <property type="nucleotide sequence ID" value="NZ_FUZU01000003.1"/>
</dbReference>
<keyword evidence="3" id="KW-0813">Transport</keyword>
<sequence>MNRVFFLSILLILPCMVYAQEVWTLKSCIEYGLKNNHSSAMYANDKEVADAKAKEALAAYLPTITLTGSLDDNIKVQETVIPAGVFSPTDLRVAFTKRYQVNPVAQLDQTIFDKSILTGLQANRYNKLQAELNVTKNEETIIYNISTAYFQIAVYREQLAQQQATSETYRGQMQIAEHQVNKGITLPKDLEKIKVNYNNARIQIRVAETNLTLSENKLKYEMGFPMHDQLQVKSSGNEATEFITPAADIPHETSVVNLTDYKLLQATAKLNEIDERRLKNLIYPKLTAYARYGSIGFGDQLNQAWSSMASYSAIGLKLTIPIVDFKRHAQIRQARYKWQSANENLLLQESKYQMELENAKVKFMQEQQNLALNKENIALAKASFEAINLQYQKGTTDLTEWLTAQNTLKESQSNYLNSLYTFFQTKVDLEKARGTLKTFYQAL</sequence>
<evidence type="ECO:0000256" key="7">
    <source>
        <dbReference type="ARBA" id="ARBA00023237"/>
    </source>
</evidence>
<evidence type="ECO:0000256" key="4">
    <source>
        <dbReference type="ARBA" id="ARBA00022452"/>
    </source>
</evidence>
<dbReference type="InterPro" id="IPR003423">
    <property type="entry name" value="OMP_efflux"/>
</dbReference>
<reference evidence="8 9" key="1">
    <citation type="submission" date="2017-02" db="EMBL/GenBank/DDBJ databases">
        <authorList>
            <person name="Peterson S.W."/>
        </authorList>
    </citation>
    <scope>NUCLEOTIDE SEQUENCE [LARGE SCALE GENOMIC DNA]</scope>
    <source>
        <strain evidence="8 9">DSM 25262</strain>
    </source>
</reference>
<dbReference type="Pfam" id="PF02321">
    <property type="entry name" value="OEP"/>
    <property type="match status" value="2"/>
</dbReference>
<proteinExistence type="inferred from homology"/>
<dbReference type="GO" id="GO:0015288">
    <property type="term" value="F:porin activity"/>
    <property type="evidence" value="ECO:0007669"/>
    <property type="project" value="TreeGrafter"/>
</dbReference>
<evidence type="ECO:0000256" key="3">
    <source>
        <dbReference type="ARBA" id="ARBA00022448"/>
    </source>
</evidence>
<dbReference type="PANTHER" id="PTHR30026">
    <property type="entry name" value="OUTER MEMBRANE PROTEIN TOLC"/>
    <property type="match status" value="1"/>
</dbReference>
<dbReference type="GO" id="GO:1990281">
    <property type="term" value="C:efflux pump complex"/>
    <property type="evidence" value="ECO:0007669"/>
    <property type="project" value="TreeGrafter"/>
</dbReference>
<comment type="similarity">
    <text evidence="2">Belongs to the outer membrane factor (OMF) (TC 1.B.17) family.</text>
</comment>
<accession>A0A1T5M6D6</accession>
<dbReference type="OrthoDB" id="9811587at2"/>
<gene>
    <name evidence="8" type="ORF">SAMN05660236_4444</name>
</gene>
<protein>
    <submittedName>
        <fullName evidence="8">Outer membrane protein TolC</fullName>
    </submittedName>
</protein>
<keyword evidence="5" id="KW-0812">Transmembrane</keyword>
<evidence type="ECO:0000256" key="6">
    <source>
        <dbReference type="ARBA" id="ARBA00023136"/>
    </source>
</evidence>
<keyword evidence="6" id="KW-0472">Membrane</keyword>
<keyword evidence="7" id="KW-0998">Cell outer membrane</keyword>
<dbReference type="SUPFAM" id="SSF56954">
    <property type="entry name" value="Outer membrane efflux proteins (OEP)"/>
    <property type="match status" value="1"/>
</dbReference>
<evidence type="ECO:0000256" key="1">
    <source>
        <dbReference type="ARBA" id="ARBA00004442"/>
    </source>
</evidence>
<dbReference type="InterPro" id="IPR051906">
    <property type="entry name" value="TolC-like"/>
</dbReference>
<dbReference type="Proteomes" id="UP000190961">
    <property type="component" value="Unassembled WGS sequence"/>
</dbReference>
<name>A0A1T5M6D6_9BACT</name>
<evidence type="ECO:0000313" key="9">
    <source>
        <dbReference type="Proteomes" id="UP000190961"/>
    </source>
</evidence>
<dbReference type="PANTHER" id="PTHR30026:SF20">
    <property type="entry name" value="OUTER MEMBRANE PROTEIN TOLC"/>
    <property type="match status" value="1"/>
</dbReference>
<dbReference type="GO" id="GO:0015562">
    <property type="term" value="F:efflux transmembrane transporter activity"/>
    <property type="evidence" value="ECO:0007669"/>
    <property type="project" value="InterPro"/>
</dbReference>
<organism evidence="8 9">
    <name type="scientific">Ohtaekwangia koreensis</name>
    <dbReference type="NCBI Taxonomy" id="688867"/>
    <lineage>
        <taxon>Bacteria</taxon>
        <taxon>Pseudomonadati</taxon>
        <taxon>Bacteroidota</taxon>
        <taxon>Cytophagia</taxon>
        <taxon>Cytophagales</taxon>
        <taxon>Fulvivirgaceae</taxon>
        <taxon>Ohtaekwangia</taxon>
    </lineage>
</organism>
<dbReference type="STRING" id="688867.SAMN05660236_4444"/>
<comment type="subcellular location">
    <subcellularLocation>
        <location evidence="1">Cell outer membrane</location>
    </subcellularLocation>
</comment>
<keyword evidence="9" id="KW-1185">Reference proteome</keyword>
<dbReference type="Gene3D" id="1.20.1600.10">
    <property type="entry name" value="Outer membrane efflux proteins (OEP)"/>
    <property type="match status" value="1"/>
</dbReference>
<dbReference type="AlphaFoldDB" id="A0A1T5M6D6"/>
<evidence type="ECO:0000313" key="8">
    <source>
        <dbReference type="EMBL" id="SKC83398.1"/>
    </source>
</evidence>
<evidence type="ECO:0000256" key="5">
    <source>
        <dbReference type="ARBA" id="ARBA00022692"/>
    </source>
</evidence>
<keyword evidence="4" id="KW-1134">Transmembrane beta strand</keyword>